<accession>A0A9Q1BDK1</accession>
<reference evidence="1" key="1">
    <citation type="submission" date="2021-10" db="EMBL/GenBank/DDBJ databases">
        <title>Tropical sea cucumber genome reveals ecological adaptation and Cuvierian tubules defense mechanism.</title>
        <authorList>
            <person name="Chen T."/>
        </authorList>
    </citation>
    <scope>NUCLEOTIDE SEQUENCE</scope>
    <source>
        <strain evidence="1">Nanhai2018</strain>
        <tissue evidence="1">Muscle</tissue>
    </source>
</reference>
<dbReference type="Proteomes" id="UP001152320">
    <property type="component" value="Chromosome 20"/>
</dbReference>
<organism evidence="1 2">
    <name type="scientific">Holothuria leucospilota</name>
    <name type="common">Black long sea cucumber</name>
    <name type="synonym">Mertensiothuria leucospilota</name>
    <dbReference type="NCBI Taxonomy" id="206669"/>
    <lineage>
        <taxon>Eukaryota</taxon>
        <taxon>Metazoa</taxon>
        <taxon>Echinodermata</taxon>
        <taxon>Eleutherozoa</taxon>
        <taxon>Echinozoa</taxon>
        <taxon>Holothuroidea</taxon>
        <taxon>Aspidochirotacea</taxon>
        <taxon>Aspidochirotida</taxon>
        <taxon>Holothuriidae</taxon>
        <taxon>Holothuria</taxon>
    </lineage>
</organism>
<keyword evidence="2" id="KW-1185">Reference proteome</keyword>
<gene>
    <name evidence="1" type="ORF">HOLleu_37729</name>
</gene>
<dbReference type="OrthoDB" id="10037933at2759"/>
<sequence>MPVTCSDCGRSFSVLPRLSTDLRASMTEPRLSALAMMHVHYDMDIDLNVVVNLFARYHPEKLRKVHLFFSGQYKSYFKK</sequence>
<comment type="caution">
    <text evidence="1">The sequence shown here is derived from an EMBL/GenBank/DDBJ whole genome shotgun (WGS) entry which is preliminary data.</text>
</comment>
<name>A0A9Q1BDK1_HOLLE</name>
<protein>
    <submittedName>
        <fullName evidence="1">Uncharacterized protein</fullName>
    </submittedName>
</protein>
<dbReference type="EMBL" id="JAIZAY010000020">
    <property type="protein sequence ID" value="KAJ8022745.1"/>
    <property type="molecule type" value="Genomic_DNA"/>
</dbReference>
<evidence type="ECO:0000313" key="2">
    <source>
        <dbReference type="Proteomes" id="UP001152320"/>
    </source>
</evidence>
<dbReference type="AlphaFoldDB" id="A0A9Q1BDK1"/>
<evidence type="ECO:0000313" key="1">
    <source>
        <dbReference type="EMBL" id="KAJ8022745.1"/>
    </source>
</evidence>
<proteinExistence type="predicted"/>